<protein>
    <submittedName>
        <fullName evidence="1">Uncharacterized protein</fullName>
    </submittedName>
</protein>
<proteinExistence type="predicted"/>
<evidence type="ECO:0000313" key="2">
    <source>
        <dbReference type="Proteomes" id="UP000287171"/>
    </source>
</evidence>
<sequence>MLLRRSIEYQWSVLAYVLAICSTMQPETVTMLQDLGVKAQAVQADLNAPSVVTESKRMVEDVAEHFGRLG</sequence>
<dbReference type="Proteomes" id="UP000287171">
    <property type="component" value="Unassembled WGS sequence"/>
</dbReference>
<comment type="caution">
    <text evidence="1">The sequence shown here is derived from an EMBL/GenBank/DDBJ whole genome shotgun (WGS) entry which is preliminary data.</text>
</comment>
<accession>A0A402BED5</accession>
<organism evidence="1 2">
    <name type="scientific">Dictyobacter alpinus</name>
    <dbReference type="NCBI Taxonomy" id="2014873"/>
    <lineage>
        <taxon>Bacteria</taxon>
        <taxon>Bacillati</taxon>
        <taxon>Chloroflexota</taxon>
        <taxon>Ktedonobacteria</taxon>
        <taxon>Ktedonobacterales</taxon>
        <taxon>Dictyobacteraceae</taxon>
        <taxon>Dictyobacter</taxon>
    </lineage>
</organism>
<dbReference type="EMBL" id="BIFT01000002">
    <property type="protein sequence ID" value="GCE29660.1"/>
    <property type="molecule type" value="Genomic_DNA"/>
</dbReference>
<gene>
    <name evidence="1" type="ORF">KDA_51440</name>
</gene>
<reference evidence="2" key="1">
    <citation type="submission" date="2018-12" db="EMBL/GenBank/DDBJ databases">
        <title>Tengunoibacter tsumagoiensis gen. nov., sp. nov., Dictyobacter kobayashii sp. nov., D. alpinus sp. nov., and D. joshuensis sp. nov. and description of Dictyobacteraceae fam. nov. within the order Ktedonobacterales isolated from Tengu-no-mugimeshi.</title>
        <authorList>
            <person name="Wang C.M."/>
            <person name="Zheng Y."/>
            <person name="Sakai Y."/>
            <person name="Toyoda A."/>
            <person name="Minakuchi Y."/>
            <person name="Abe K."/>
            <person name="Yokota A."/>
            <person name="Yabe S."/>
        </authorList>
    </citation>
    <scope>NUCLEOTIDE SEQUENCE [LARGE SCALE GENOMIC DNA]</scope>
    <source>
        <strain evidence="2">Uno16</strain>
    </source>
</reference>
<dbReference type="RefSeq" id="WP_126629881.1">
    <property type="nucleotide sequence ID" value="NZ_BIFT01000002.1"/>
</dbReference>
<keyword evidence="2" id="KW-1185">Reference proteome</keyword>
<dbReference type="AlphaFoldDB" id="A0A402BED5"/>
<evidence type="ECO:0000313" key="1">
    <source>
        <dbReference type="EMBL" id="GCE29660.1"/>
    </source>
</evidence>
<name>A0A402BED5_9CHLR</name>